<evidence type="ECO:0000313" key="5">
    <source>
        <dbReference type="Proteomes" id="UP000598488"/>
    </source>
</evidence>
<feature type="chain" id="PRO_5045797298" description="Cytochrome b562" evidence="3">
    <location>
        <begin position="24"/>
        <end position="143"/>
    </location>
</feature>
<dbReference type="EMBL" id="JAEMUH010000017">
    <property type="protein sequence ID" value="MBJ7552267.1"/>
    <property type="molecule type" value="Genomic_DNA"/>
</dbReference>
<dbReference type="RefSeq" id="WP_199463847.1">
    <property type="nucleotide sequence ID" value="NZ_JAEMUH010000017.1"/>
</dbReference>
<dbReference type="InterPro" id="IPR009155">
    <property type="entry name" value="Cyt_b562"/>
</dbReference>
<name>A0ABS0ZF13_9GAMM</name>
<evidence type="ECO:0000256" key="2">
    <source>
        <dbReference type="ARBA" id="ARBA00022729"/>
    </source>
</evidence>
<protein>
    <recommendedName>
        <fullName evidence="6">Cytochrome b562</fullName>
    </recommendedName>
</protein>
<dbReference type="Proteomes" id="UP000598488">
    <property type="component" value="Unassembled WGS sequence"/>
</dbReference>
<keyword evidence="5" id="KW-1185">Reference proteome</keyword>
<evidence type="ECO:0008006" key="6">
    <source>
        <dbReference type="Google" id="ProtNLM"/>
    </source>
</evidence>
<feature type="signal peptide" evidence="3">
    <location>
        <begin position="1"/>
        <end position="23"/>
    </location>
</feature>
<organism evidence="4 5">
    <name type="scientific">Marinomonas ostreistagni</name>
    <dbReference type="NCBI Taxonomy" id="359209"/>
    <lineage>
        <taxon>Bacteria</taxon>
        <taxon>Pseudomonadati</taxon>
        <taxon>Pseudomonadota</taxon>
        <taxon>Gammaproteobacteria</taxon>
        <taxon>Oceanospirillales</taxon>
        <taxon>Oceanospirillaceae</taxon>
        <taxon>Marinomonas</taxon>
    </lineage>
</organism>
<dbReference type="Gene3D" id="1.20.120.10">
    <property type="entry name" value="Cytochrome c/b562"/>
    <property type="match status" value="1"/>
</dbReference>
<dbReference type="Pfam" id="PF07361">
    <property type="entry name" value="Cytochrom_B562"/>
    <property type="match status" value="1"/>
</dbReference>
<proteinExistence type="inferred from homology"/>
<keyword evidence="2 3" id="KW-0732">Signal</keyword>
<comment type="similarity">
    <text evidence="1">Belongs to the cytochrome b562 family.</text>
</comment>
<evidence type="ECO:0000256" key="3">
    <source>
        <dbReference type="SAM" id="SignalP"/>
    </source>
</evidence>
<accession>A0ABS0ZF13</accession>
<evidence type="ECO:0000313" key="4">
    <source>
        <dbReference type="EMBL" id="MBJ7552267.1"/>
    </source>
</evidence>
<dbReference type="InterPro" id="IPR010980">
    <property type="entry name" value="Cyt_c/b562"/>
</dbReference>
<dbReference type="SUPFAM" id="SSF47175">
    <property type="entry name" value="Cytochromes"/>
    <property type="match status" value="1"/>
</dbReference>
<comment type="caution">
    <text evidence="4">The sequence shown here is derived from an EMBL/GenBank/DDBJ whole genome shotgun (WGS) entry which is preliminary data.</text>
</comment>
<reference evidence="4 5" key="1">
    <citation type="submission" date="2020-12" db="EMBL/GenBank/DDBJ databases">
        <title>Comparative genome analysis of fungal antagonists Marinomonas ostreistagni 398 and M. spartinae 468.</title>
        <authorList>
            <person name="Fields J.L."/>
            <person name="Mavrodi O.V."/>
            <person name="Biber P.D."/>
            <person name="Indest K.J."/>
            <person name="Mavrodi D.V."/>
        </authorList>
    </citation>
    <scope>NUCLEOTIDE SEQUENCE [LARGE SCALE GENOMIC DNA]</scope>
    <source>
        <strain evidence="4 5">USM7</strain>
    </source>
</reference>
<gene>
    <name evidence="4" type="ORF">JHD44_16365</name>
</gene>
<sequence length="143" mass="15746">MLSKKVLVTSVLMTASFSSLAHASCDDTALHEHMETIKTEMKSLAFEVKKEDYAAADVRIDKIIAELKDARNEKPYLFTEEGLSGDELAKRQADYQSVIDDTVTAFMALDKAVSEENADSAKTALGEIGNLRKKGHRAFKADC</sequence>
<evidence type="ECO:0000256" key="1">
    <source>
        <dbReference type="ARBA" id="ARBA00005523"/>
    </source>
</evidence>